<sequence length="162" mass="18328">MLKIKNEDVQVYEELRDVQLDQLSMPQFFDHPRVQEHLEVLMKTNEALEDDSIQPNKMLSHPIVSNQFHDLDAIISNPSEKPSPNFSDHAWVIGKSSTSNVGQVFGLKNVRVVENMTKGNFLDSIIGLDTGFRTPNDPVPLNSYTGKIKESIIFFSNTNTIL</sequence>
<protein>
    <submittedName>
        <fullName evidence="1">Uncharacterized protein</fullName>
    </submittedName>
</protein>
<evidence type="ECO:0000313" key="1">
    <source>
        <dbReference type="EMBL" id="CAH1440776.1"/>
    </source>
</evidence>
<dbReference type="Proteomes" id="UP001157418">
    <property type="component" value="Unassembled WGS sequence"/>
</dbReference>
<keyword evidence="2" id="KW-1185">Reference proteome</keyword>
<dbReference type="EMBL" id="CAKMRJ010005412">
    <property type="protein sequence ID" value="CAH1440776.1"/>
    <property type="molecule type" value="Genomic_DNA"/>
</dbReference>
<proteinExistence type="predicted"/>
<comment type="caution">
    <text evidence="1">The sequence shown here is derived from an EMBL/GenBank/DDBJ whole genome shotgun (WGS) entry which is preliminary data.</text>
</comment>
<accession>A0AAU9NSK5</accession>
<name>A0AAU9NSK5_9ASTR</name>
<gene>
    <name evidence="1" type="ORF">LVIROSA_LOCUS26889</name>
</gene>
<evidence type="ECO:0000313" key="2">
    <source>
        <dbReference type="Proteomes" id="UP001157418"/>
    </source>
</evidence>
<organism evidence="1 2">
    <name type="scientific">Lactuca virosa</name>
    <dbReference type="NCBI Taxonomy" id="75947"/>
    <lineage>
        <taxon>Eukaryota</taxon>
        <taxon>Viridiplantae</taxon>
        <taxon>Streptophyta</taxon>
        <taxon>Embryophyta</taxon>
        <taxon>Tracheophyta</taxon>
        <taxon>Spermatophyta</taxon>
        <taxon>Magnoliopsida</taxon>
        <taxon>eudicotyledons</taxon>
        <taxon>Gunneridae</taxon>
        <taxon>Pentapetalae</taxon>
        <taxon>asterids</taxon>
        <taxon>campanulids</taxon>
        <taxon>Asterales</taxon>
        <taxon>Asteraceae</taxon>
        <taxon>Cichorioideae</taxon>
        <taxon>Cichorieae</taxon>
        <taxon>Lactucinae</taxon>
        <taxon>Lactuca</taxon>
    </lineage>
</organism>
<dbReference type="AlphaFoldDB" id="A0AAU9NSK5"/>
<reference evidence="1 2" key="1">
    <citation type="submission" date="2022-01" db="EMBL/GenBank/DDBJ databases">
        <authorList>
            <person name="Xiong W."/>
            <person name="Schranz E."/>
        </authorList>
    </citation>
    <scope>NUCLEOTIDE SEQUENCE [LARGE SCALE GENOMIC DNA]</scope>
</reference>